<dbReference type="FunFam" id="3.40.630.30:FF:000035">
    <property type="entry name" value="GNAT family N-acetyltransferase"/>
    <property type="match status" value="1"/>
</dbReference>
<feature type="domain" description="N-acetyltransferase" evidence="3">
    <location>
        <begin position="9"/>
        <end position="148"/>
    </location>
</feature>
<dbReference type="InterPro" id="IPR016181">
    <property type="entry name" value="Acyl_CoA_acyltransferase"/>
</dbReference>
<evidence type="ECO:0000313" key="5">
    <source>
        <dbReference type="Proteomes" id="UP000273143"/>
    </source>
</evidence>
<dbReference type="KEGG" id="emo:DM558_14395"/>
<keyword evidence="4" id="KW-0808">Transferase</keyword>
<dbReference type="CDD" id="cd04301">
    <property type="entry name" value="NAT_SF"/>
    <property type="match status" value="1"/>
</dbReference>
<dbReference type="InterPro" id="IPR000182">
    <property type="entry name" value="GNAT_dom"/>
</dbReference>
<reference evidence="5" key="1">
    <citation type="submission" date="2018-06" db="EMBL/GenBank/DDBJ databases">
        <title>Complete genome of Pseudomonas insecticola strain QZS01.</title>
        <authorList>
            <person name="Wang J."/>
            <person name="Su Q."/>
        </authorList>
    </citation>
    <scope>NUCLEOTIDE SEQUENCE [LARGE SCALE GENOMIC DNA]</scope>
    <source>
        <strain evidence="5">QZS01</strain>
    </source>
</reference>
<accession>A0A3Q9JL57</accession>
<evidence type="ECO:0000256" key="1">
    <source>
        <dbReference type="ARBA" id="ARBA00009623"/>
    </source>
</evidence>
<organism evidence="4 5">
    <name type="scientific">Entomomonas moraniae</name>
    <dbReference type="NCBI Taxonomy" id="2213226"/>
    <lineage>
        <taxon>Bacteria</taxon>
        <taxon>Pseudomonadati</taxon>
        <taxon>Pseudomonadota</taxon>
        <taxon>Gammaproteobacteria</taxon>
        <taxon>Pseudomonadales</taxon>
        <taxon>Pseudomonadaceae</taxon>
        <taxon>Entomomonas</taxon>
    </lineage>
</organism>
<evidence type="ECO:0000256" key="2">
    <source>
        <dbReference type="ARBA" id="ARBA00072224"/>
    </source>
</evidence>
<evidence type="ECO:0000259" key="3">
    <source>
        <dbReference type="PROSITE" id="PS51186"/>
    </source>
</evidence>
<dbReference type="Proteomes" id="UP000273143">
    <property type="component" value="Chromosome"/>
</dbReference>
<dbReference type="NCBIfam" id="NF007644">
    <property type="entry name" value="PRK10314.1"/>
    <property type="match status" value="1"/>
</dbReference>
<dbReference type="SUPFAM" id="SSF55729">
    <property type="entry name" value="Acyl-CoA N-acyltransferases (Nat)"/>
    <property type="match status" value="1"/>
</dbReference>
<dbReference type="AlphaFoldDB" id="A0A3Q9JL57"/>
<dbReference type="PROSITE" id="PS51186">
    <property type="entry name" value="GNAT"/>
    <property type="match status" value="1"/>
</dbReference>
<protein>
    <recommendedName>
        <fullName evidence="2">Protein ElaA</fullName>
    </recommendedName>
</protein>
<gene>
    <name evidence="4" type="ORF">DM558_14395</name>
</gene>
<dbReference type="Gene3D" id="3.40.630.30">
    <property type="match status" value="1"/>
</dbReference>
<dbReference type="RefSeq" id="WP_127164561.1">
    <property type="nucleotide sequence ID" value="NZ_CP029822.1"/>
</dbReference>
<dbReference type="EMBL" id="CP029822">
    <property type="protein sequence ID" value="AZS51881.1"/>
    <property type="molecule type" value="Genomic_DNA"/>
</dbReference>
<evidence type="ECO:0000313" key="4">
    <source>
        <dbReference type="EMBL" id="AZS51881.1"/>
    </source>
</evidence>
<sequence>MIKTIWLDLHHAQLTTTQLYQVLHLRNEVFIVEQQCVYQDIDNLDLMGDNRHLLGLQNNQLVAYARVLVSPSSLSIGRVITAPNSRGQGLGNELLKQALIVCETHWDNHYSIYLSAQAHLQKFYGSFGFIAEGDIYDEDGIPHIKMKK</sequence>
<keyword evidence="5" id="KW-1185">Reference proteome</keyword>
<name>A0A3Q9JL57_9GAMM</name>
<comment type="similarity">
    <text evidence="1">Belongs to the UPF0039 (ElaA) family.</text>
</comment>
<dbReference type="Pfam" id="PF13673">
    <property type="entry name" value="Acetyltransf_10"/>
    <property type="match status" value="1"/>
</dbReference>
<proteinExistence type="inferred from homology"/>
<dbReference type="GO" id="GO:0016747">
    <property type="term" value="F:acyltransferase activity, transferring groups other than amino-acyl groups"/>
    <property type="evidence" value="ECO:0007669"/>
    <property type="project" value="InterPro"/>
</dbReference>